<evidence type="ECO:0000256" key="1">
    <source>
        <dbReference type="SAM" id="MobiDB-lite"/>
    </source>
</evidence>
<dbReference type="RefSeq" id="WP_379573058.1">
    <property type="nucleotide sequence ID" value="NZ_JBHUFV010000023.1"/>
</dbReference>
<gene>
    <name evidence="3" type="ORF">ACFSKW_16170</name>
</gene>
<evidence type="ECO:0000256" key="2">
    <source>
        <dbReference type="SAM" id="Phobius"/>
    </source>
</evidence>
<keyword evidence="4" id="KW-1185">Reference proteome</keyword>
<evidence type="ECO:0000313" key="3">
    <source>
        <dbReference type="EMBL" id="MFD1933011.1"/>
    </source>
</evidence>
<feature type="region of interest" description="Disordered" evidence="1">
    <location>
        <begin position="568"/>
        <end position="587"/>
    </location>
</feature>
<keyword evidence="2" id="KW-0812">Transmembrane</keyword>
<keyword evidence="2" id="KW-1133">Transmembrane helix</keyword>
<accession>A0ABW4SWK6</accession>
<organism evidence="3 4">
    <name type="scientific">Nonomuraea mangrovi</name>
    <dbReference type="NCBI Taxonomy" id="2316207"/>
    <lineage>
        <taxon>Bacteria</taxon>
        <taxon>Bacillati</taxon>
        <taxon>Actinomycetota</taxon>
        <taxon>Actinomycetes</taxon>
        <taxon>Streptosporangiales</taxon>
        <taxon>Streptosporangiaceae</taxon>
        <taxon>Nonomuraea</taxon>
    </lineage>
</organism>
<dbReference type="Proteomes" id="UP001597368">
    <property type="component" value="Unassembled WGS sequence"/>
</dbReference>
<sequence length="726" mass="77224">MFESELRQAMAEDSARLAAAPGLVEQVVRLSRRRRRTRHGIVAVVTALALALAGWALGLRDEQRVATTPSTTGTLDDVQVRHLPPGLGEPVQGRSGEGELLAGTLTWSAGADMVRVSRYGETGDLDTPGLMAGGRRTSTRGREARISADGTDLVWTERPGVLLRVTVGGNLAAETRMIAEELLMTDPTGPAGGVVEGMRVSYLPPRVHLEGVMTRSDGETAKTWTGAGDRRVTLISVRGQHAASLKELAAWSAGDWGDGIRTTVNGKPGYRDGQGSLMVGHGRLWLQEPGLGFVLKVSDNLEPEIDRITEGISPVPASRDLPASFEGLTVTHLPPGFSAGADGGLDGLGRWWNRAGSWISIEVVRGERARTVKRLSEVSWGTDERFLDLTGTIVDGHRALTGRVVGAGGAPKGRMSLWTVRPGYGVRVHVSDDLANDLMAVAKGIRVAGVERQGEREVDGIRIDPLGMTRVSTTAGLAEYSTSTTGLWRAGGDELRVEVHRGRLDTEDWVEGRLGVRVAGTARVGPGDRIRAVVPGGRREVWRVDEGLAVVVTASRDIDRAMKGLRVPRTGSVPRMPERDPSMEPVNGTACDGRSATLPPSGEALPGRQAVRGVQVAGRSEETPLTESYPLGASFSAFDGIVTKGRVYGYTWTRPGTSDRLSVGVVCGVGALDGMVEGAEPAVLRGRPAVTWSRGGSTYAMWLERPGVAVFGGGNGEDGFPQLDVW</sequence>
<keyword evidence="2" id="KW-0472">Membrane</keyword>
<comment type="caution">
    <text evidence="3">The sequence shown here is derived from an EMBL/GenBank/DDBJ whole genome shotgun (WGS) entry which is preliminary data.</text>
</comment>
<name>A0ABW4SWK6_9ACTN</name>
<evidence type="ECO:0000313" key="4">
    <source>
        <dbReference type="Proteomes" id="UP001597368"/>
    </source>
</evidence>
<protein>
    <submittedName>
        <fullName evidence="3">Uncharacterized protein</fullName>
    </submittedName>
</protein>
<reference evidence="4" key="1">
    <citation type="journal article" date="2019" name="Int. J. Syst. Evol. Microbiol.">
        <title>The Global Catalogue of Microorganisms (GCM) 10K type strain sequencing project: providing services to taxonomists for standard genome sequencing and annotation.</title>
        <authorList>
            <consortium name="The Broad Institute Genomics Platform"/>
            <consortium name="The Broad Institute Genome Sequencing Center for Infectious Disease"/>
            <person name="Wu L."/>
            <person name="Ma J."/>
        </authorList>
    </citation>
    <scope>NUCLEOTIDE SEQUENCE [LARGE SCALE GENOMIC DNA]</scope>
    <source>
        <strain evidence="4">ICMP 6774ER</strain>
    </source>
</reference>
<dbReference type="EMBL" id="JBHUFV010000023">
    <property type="protein sequence ID" value="MFD1933011.1"/>
    <property type="molecule type" value="Genomic_DNA"/>
</dbReference>
<proteinExistence type="predicted"/>
<feature type="transmembrane region" description="Helical" evidence="2">
    <location>
        <begin position="39"/>
        <end position="58"/>
    </location>
</feature>